<dbReference type="EMBL" id="JBHTBL010000001">
    <property type="protein sequence ID" value="MFC7323423.1"/>
    <property type="molecule type" value="Genomic_DNA"/>
</dbReference>
<accession>A0ABD6AGM6</accession>
<sequence>MTAKQSDVASHADRRSPTAPTDLVRTMESETETITGAVAAGEVTLEDLDRFVRRVERGEVDCREGTDAVVRIVRSLLSEQRPSWEEMAEAGQATGA</sequence>
<protein>
    <submittedName>
        <fullName evidence="2">Uncharacterized protein</fullName>
    </submittedName>
</protein>
<dbReference type="AlphaFoldDB" id="A0ABD6AGM6"/>
<keyword evidence="3" id="KW-1185">Reference proteome</keyword>
<gene>
    <name evidence="2" type="ORF">ACFQMF_02385</name>
</gene>
<dbReference type="RefSeq" id="WP_256407510.1">
    <property type="nucleotide sequence ID" value="NZ_JANHDN010000001.1"/>
</dbReference>
<comment type="caution">
    <text evidence="2">The sequence shown here is derived from an EMBL/GenBank/DDBJ whole genome shotgun (WGS) entry which is preliminary data.</text>
</comment>
<reference evidence="2 3" key="1">
    <citation type="journal article" date="2019" name="Int. J. Syst. Evol. Microbiol.">
        <title>The Global Catalogue of Microorganisms (GCM) 10K type strain sequencing project: providing services to taxonomists for standard genome sequencing and annotation.</title>
        <authorList>
            <consortium name="The Broad Institute Genomics Platform"/>
            <consortium name="The Broad Institute Genome Sequencing Center for Infectious Disease"/>
            <person name="Wu L."/>
            <person name="Ma J."/>
        </authorList>
    </citation>
    <scope>NUCLEOTIDE SEQUENCE [LARGE SCALE GENOMIC DNA]</scope>
    <source>
        <strain evidence="2 3">CGMCC 1.12554</strain>
    </source>
</reference>
<proteinExistence type="predicted"/>
<feature type="region of interest" description="Disordered" evidence="1">
    <location>
        <begin position="1"/>
        <end position="29"/>
    </location>
</feature>
<evidence type="ECO:0000256" key="1">
    <source>
        <dbReference type="SAM" id="MobiDB-lite"/>
    </source>
</evidence>
<organism evidence="2 3">
    <name type="scientific">Halorubrum rutilum</name>
    <dbReference type="NCBI Taxonomy" id="1364933"/>
    <lineage>
        <taxon>Archaea</taxon>
        <taxon>Methanobacteriati</taxon>
        <taxon>Methanobacteriota</taxon>
        <taxon>Stenosarchaea group</taxon>
        <taxon>Halobacteria</taxon>
        <taxon>Halobacteriales</taxon>
        <taxon>Haloferacaceae</taxon>
        <taxon>Halorubrum</taxon>
    </lineage>
</organism>
<dbReference type="Proteomes" id="UP001596545">
    <property type="component" value="Unassembled WGS sequence"/>
</dbReference>
<name>A0ABD6AGM6_9EURY</name>
<evidence type="ECO:0000313" key="3">
    <source>
        <dbReference type="Proteomes" id="UP001596545"/>
    </source>
</evidence>
<evidence type="ECO:0000313" key="2">
    <source>
        <dbReference type="EMBL" id="MFC7323423.1"/>
    </source>
</evidence>